<keyword evidence="1" id="KW-1133">Transmembrane helix</keyword>
<evidence type="ECO:0000313" key="2">
    <source>
        <dbReference type="EMBL" id="KAG2633062.1"/>
    </source>
</evidence>
<name>A0A8T0V9I5_PANVG</name>
<dbReference type="AlphaFoldDB" id="A0A8T0V9I5"/>
<feature type="transmembrane region" description="Helical" evidence="1">
    <location>
        <begin position="37"/>
        <end position="62"/>
    </location>
</feature>
<organism evidence="2 3">
    <name type="scientific">Panicum virgatum</name>
    <name type="common">Blackwell switchgrass</name>
    <dbReference type="NCBI Taxonomy" id="38727"/>
    <lineage>
        <taxon>Eukaryota</taxon>
        <taxon>Viridiplantae</taxon>
        <taxon>Streptophyta</taxon>
        <taxon>Embryophyta</taxon>
        <taxon>Tracheophyta</taxon>
        <taxon>Spermatophyta</taxon>
        <taxon>Magnoliopsida</taxon>
        <taxon>Liliopsida</taxon>
        <taxon>Poales</taxon>
        <taxon>Poaceae</taxon>
        <taxon>PACMAD clade</taxon>
        <taxon>Panicoideae</taxon>
        <taxon>Panicodae</taxon>
        <taxon>Paniceae</taxon>
        <taxon>Panicinae</taxon>
        <taxon>Panicum</taxon>
        <taxon>Panicum sect. Hiantes</taxon>
    </lineage>
</organism>
<dbReference type="Proteomes" id="UP000823388">
    <property type="component" value="Chromosome 2N"/>
</dbReference>
<evidence type="ECO:0000313" key="3">
    <source>
        <dbReference type="Proteomes" id="UP000823388"/>
    </source>
</evidence>
<keyword evidence="1" id="KW-0812">Transmembrane</keyword>
<sequence>MHIFPKKLLFPCTMDCHLPIQPADLLPMWYIGSETTGYSACLILVLFLVPVAIFLHLTSNILGFEKQRLMSKHGCMSSEAHVAFVSNSCSRLLCALHLQQEESNAWDLKPTLTSICKLCSMVTSFWFQLQLTFVCPSSLARRVQCMGPGACIDLNLQTV</sequence>
<proteinExistence type="predicted"/>
<protein>
    <submittedName>
        <fullName evidence="2">Uncharacterized protein</fullName>
    </submittedName>
</protein>
<accession>A0A8T0V9I5</accession>
<gene>
    <name evidence="2" type="ORF">PVAP13_2NG288600</name>
</gene>
<comment type="caution">
    <text evidence="2">The sequence shown here is derived from an EMBL/GenBank/DDBJ whole genome shotgun (WGS) entry which is preliminary data.</text>
</comment>
<reference evidence="2" key="1">
    <citation type="submission" date="2020-05" db="EMBL/GenBank/DDBJ databases">
        <title>WGS assembly of Panicum virgatum.</title>
        <authorList>
            <person name="Lovell J.T."/>
            <person name="Jenkins J."/>
            <person name="Shu S."/>
            <person name="Juenger T.E."/>
            <person name="Schmutz J."/>
        </authorList>
    </citation>
    <scope>NUCLEOTIDE SEQUENCE</scope>
    <source>
        <strain evidence="2">AP13</strain>
    </source>
</reference>
<keyword evidence="3" id="KW-1185">Reference proteome</keyword>
<keyword evidence="1" id="KW-0472">Membrane</keyword>
<dbReference type="EMBL" id="CM029040">
    <property type="protein sequence ID" value="KAG2633062.1"/>
    <property type="molecule type" value="Genomic_DNA"/>
</dbReference>
<evidence type="ECO:0000256" key="1">
    <source>
        <dbReference type="SAM" id="Phobius"/>
    </source>
</evidence>